<keyword evidence="3" id="KW-1185">Reference proteome</keyword>
<dbReference type="EMBL" id="GG657757">
    <property type="protein sequence ID" value="EFL31313.1"/>
    <property type="molecule type" value="Genomic_DNA"/>
</dbReference>
<gene>
    <name evidence="2" type="ORF">SSQG_01831</name>
</gene>
<accession>D9X0P9</accession>
<feature type="compositionally biased region" description="Polar residues" evidence="1">
    <location>
        <begin position="196"/>
        <end position="205"/>
    </location>
</feature>
<evidence type="ECO:0000313" key="3">
    <source>
        <dbReference type="Proteomes" id="UP000004184"/>
    </source>
</evidence>
<dbReference type="OrthoDB" id="3218567at2"/>
<dbReference type="HOGENOM" id="CLU_262899_0_0_11"/>
<dbReference type="Gene3D" id="1.25.40.10">
    <property type="entry name" value="Tetratricopeptide repeat domain"/>
    <property type="match status" value="2"/>
</dbReference>
<sequence length="1283" mass="137377">MSAQHVTATGGFAYGAIGADIHVFGDGTPLYLLRTWSAPEDPGSEWIREQPSRMLNARFAVVPFTGREHELLSLRTWCTGGPSRAARWLHGQGGQGKTRLAHQLAHEMRSLGWKVVTAVEGPGSVLPPPGSQDLRLTDAAGLLLVVDYADRWSLTSLTWLFSNALLHQHGVPTRVLLLARDTTSWPALRAALANEQVSTSTQELSPLSPPGAGERHGGTDGRPEMFHAALHGFAARYGLDPPSGQPDLTHADFGLTLAVHMAALVAVDARAGGRRAPQDLAGLTVYLLDREQLAWTLLHDKRGQARIATPPAVMNRTVFAASLGGAQPPLRGAALVDDLGMGRPTAGVLADHAVCYPPPAAAGDTVLEPLYPDRLAEDFVALTLPGHPADYPAQPWAADTAATVLRHGSGPARPVMALAVAAARWPHVGPTCLYPLLAADPGLGVSAGGAALTALAGLPDIEAGLLEDIASHLPDPAPADLTVGRATVMVRLLEHRLASTGDPAVHARLFVNHGNHLDDLGRTEEALEATQRAAALFGELAAGDPRRYEEHLGRALTNVAGFLSDLGRRAEALSTQERVLELFERLTATDPDTYEPHLATALANLAAHQERAGRWEEAYQANERAARIYRALAERDPQYRRGLAIALTNAATLTFTPPDETSTLREAVELSRQLAADGLLIEETTLADSLLALYRALSRDGDFEEALGAARDAVAITRRLAEAHPLRYAESHGRALGSLRSGLLDVGRSEEAVSVGEEQVAMWRRLAHAAPDTYEDHLVGALHEQNAARLAAGLPEDPEAGARSREVDLDRLTVRVPTTVPTVHRSAMPPFPRRPRPPRRLDSEARALARARDWPQLWALLREAPLVDAVRMARRIPRRGWLPADPADRHLLDRLRATSARRSAALIDDAVRAATRPLPDELHLYSARHCSFSRRPGSAVLAVARVDVGAGRRSGGGREIIETLDLDSGRRTVLSHGPVNHESLACLGSREVVAVRSHGGREPGRELVRHGPDGTTVLARDAMLTGMNVVATADGFVGGLALAPAAIVQDSAGRLRNVSFSDWGLTSARRIAVAPDGDRLVLCDGYRLVATDARYSQMLAAASAGNTEVRDLVFADEDLLLTADSRGGVVLWQWDGFGLRPIRRLDTPPLSELAAVPAWGIVCGIAHSEDRVHFFDTTDGLRPCPAPDLLVGDGTVLKTVAAPPGGRFVAYSGYADVTVRGWQRSSARVTRVHDLHHPASVLQRPLVPLTDPERSALASPHSDEPRLGELLGLAHALAGRPAG</sequence>
<dbReference type="InterPro" id="IPR015943">
    <property type="entry name" value="WD40/YVTN_repeat-like_dom_sf"/>
</dbReference>
<feature type="region of interest" description="Disordered" evidence="1">
    <location>
        <begin position="196"/>
        <end position="219"/>
    </location>
</feature>
<protein>
    <submittedName>
        <fullName evidence="2">TPR repeat-containing protein</fullName>
    </submittedName>
</protein>
<name>D9X0P9_STRVT</name>
<evidence type="ECO:0000313" key="2">
    <source>
        <dbReference type="EMBL" id="EFL31313.1"/>
    </source>
</evidence>
<proteinExistence type="predicted"/>
<dbReference type="SUPFAM" id="SSF69322">
    <property type="entry name" value="Tricorn protease domain 2"/>
    <property type="match status" value="1"/>
</dbReference>
<evidence type="ECO:0000256" key="1">
    <source>
        <dbReference type="SAM" id="MobiDB-lite"/>
    </source>
</evidence>
<dbReference type="RefSeq" id="WP_003989426.1">
    <property type="nucleotide sequence ID" value="NZ_GG657757.1"/>
</dbReference>
<dbReference type="Gene3D" id="2.130.10.10">
    <property type="entry name" value="YVTN repeat-like/Quinoprotein amine dehydrogenase"/>
    <property type="match status" value="1"/>
</dbReference>
<reference evidence="3" key="1">
    <citation type="submission" date="2009-02" db="EMBL/GenBank/DDBJ databases">
        <title>Annotation of Streptomyces viridochromogenes strain DSM 40736.</title>
        <authorList>
            <consortium name="The Broad Institute Genome Sequencing Platform"/>
            <consortium name="Broad Institute Microbial Sequencing Center"/>
            <person name="Fischbach M."/>
            <person name="Godfrey P."/>
            <person name="Ward D."/>
            <person name="Young S."/>
            <person name="Zeng Q."/>
            <person name="Koehrsen M."/>
            <person name="Alvarado L."/>
            <person name="Berlin A.M."/>
            <person name="Bochicchio J."/>
            <person name="Borenstein D."/>
            <person name="Chapman S.B."/>
            <person name="Chen Z."/>
            <person name="Engels R."/>
            <person name="Freedman E."/>
            <person name="Gellesch M."/>
            <person name="Goldberg J."/>
            <person name="Griggs A."/>
            <person name="Gujja S."/>
            <person name="Heilman E.R."/>
            <person name="Heiman D.I."/>
            <person name="Hepburn T.A."/>
            <person name="Howarth C."/>
            <person name="Jen D."/>
            <person name="Larson L."/>
            <person name="Lewis B."/>
            <person name="Mehta T."/>
            <person name="Park D."/>
            <person name="Pearson M."/>
            <person name="Richards J."/>
            <person name="Roberts A."/>
            <person name="Saif S."/>
            <person name="Shea T.D."/>
            <person name="Shenoy N."/>
            <person name="Sisk P."/>
            <person name="Stolte C."/>
            <person name="Sykes S.N."/>
            <person name="Thomson T."/>
            <person name="Walk T."/>
            <person name="White J."/>
            <person name="Yandava C."/>
            <person name="Straight P."/>
            <person name="Clardy J."/>
            <person name="Hung D."/>
            <person name="Kolter R."/>
            <person name="Mekalanos J."/>
            <person name="Walker S."/>
            <person name="Walsh C.T."/>
            <person name="Wieland-Brown L.C."/>
            <person name="Haas B."/>
            <person name="Nusbaum C."/>
            <person name="Birren B."/>
        </authorList>
    </citation>
    <scope>NUCLEOTIDE SEQUENCE [LARGE SCALE GENOMIC DNA]</scope>
    <source>
        <strain evidence="3">DSM 40736 / JCM 4977 / BCRC 1201 / Tue 494</strain>
    </source>
</reference>
<organism evidence="2 3">
    <name type="scientific">Streptomyces viridochromogenes (strain DSM 40736 / JCM 4977 / BCRC 1201 / Tue 494)</name>
    <dbReference type="NCBI Taxonomy" id="591159"/>
    <lineage>
        <taxon>Bacteria</taxon>
        <taxon>Bacillati</taxon>
        <taxon>Actinomycetota</taxon>
        <taxon>Actinomycetes</taxon>
        <taxon>Kitasatosporales</taxon>
        <taxon>Streptomycetaceae</taxon>
        <taxon>Streptomyces</taxon>
    </lineage>
</organism>
<dbReference type="SUPFAM" id="SSF48452">
    <property type="entry name" value="TPR-like"/>
    <property type="match status" value="1"/>
</dbReference>
<dbReference type="STRING" id="591159.SSQG_01831"/>
<dbReference type="Proteomes" id="UP000004184">
    <property type="component" value="Unassembled WGS sequence"/>
</dbReference>
<dbReference type="eggNOG" id="COG0457">
    <property type="taxonomic scope" value="Bacteria"/>
</dbReference>
<dbReference type="InterPro" id="IPR011990">
    <property type="entry name" value="TPR-like_helical_dom_sf"/>
</dbReference>